<feature type="transmembrane region" description="Helical" evidence="9">
    <location>
        <begin position="158"/>
        <end position="177"/>
    </location>
</feature>
<comment type="similarity">
    <text evidence="7">Belongs to the type 2 lipid phosphate phosphatase family.</text>
</comment>
<evidence type="ECO:0000256" key="1">
    <source>
        <dbReference type="ARBA" id="ARBA00004477"/>
    </source>
</evidence>
<comment type="subcellular location">
    <subcellularLocation>
        <location evidence="1">Endoplasmic reticulum membrane</location>
        <topology evidence="1">Multi-pass membrane protein</topology>
    </subcellularLocation>
</comment>
<feature type="domain" description="Phosphatidic acid phosphatase type 2/haloperoxidase" evidence="10">
    <location>
        <begin position="400"/>
        <end position="513"/>
    </location>
</feature>
<protein>
    <recommendedName>
        <fullName evidence="10">Phosphatidic acid phosphatase type 2/haloperoxidase domain-containing protein</fullName>
    </recommendedName>
</protein>
<feature type="transmembrane region" description="Helical" evidence="9">
    <location>
        <begin position="467"/>
        <end position="488"/>
    </location>
</feature>
<feature type="transmembrane region" description="Helical" evidence="9">
    <location>
        <begin position="528"/>
        <end position="547"/>
    </location>
</feature>
<dbReference type="InterPro" id="IPR036938">
    <property type="entry name" value="PAP2/HPO_sf"/>
</dbReference>
<dbReference type="VEuPathDB" id="VectorBase:LLONM1_002672"/>
<dbReference type="CDD" id="cd03388">
    <property type="entry name" value="PAP2_SPPase1"/>
    <property type="match status" value="1"/>
</dbReference>
<dbReference type="Pfam" id="PF01569">
    <property type="entry name" value="PAP2"/>
    <property type="match status" value="2"/>
</dbReference>
<evidence type="ECO:0000256" key="4">
    <source>
        <dbReference type="ARBA" id="ARBA00022824"/>
    </source>
</evidence>
<reference evidence="11" key="1">
    <citation type="submission" date="2020-05" db="UniProtKB">
        <authorList>
            <consortium name="EnsemblMetazoa"/>
        </authorList>
    </citation>
    <scope>IDENTIFICATION</scope>
    <source>
        <strain evidence="11">Jacobina</strain>
    </source>
</reference>
<dbReference type="SUPFAM" id="SSF48317">
    <property type="entry name" value="Acid phosphatase/Vanadium-dependent haloperoxidase"/>
    <property type="match status" value="2"/>
</dbReference>
<keyword evidence="12" id="KW-1185">Reference proteome</keyword>
<dbReference type="AlphaFoldDB" id="A0A1B0CE11"/>
<dbReference type="Proteomes" id="UP000092461">
    <property type="component" value="Unassembled WGS sequence"/>
</dbReference>
<dbReference type="PANTHER" id="PTHR14969">
    <property type="entry name" value="SPHINGOSINE-1-PHOSPHATE PHOSPHOHYDROLASE"/>
    <property type="match status" value="1"/>
</dbReference>
<keyword evidence="2 9" id="KW-0812">Transmembrane</keyword>
<organism evidence="11 12">
    <name type="scientific">Lutzomyia longipalpis</name>
    <name type="common">Sand fly</name>
    <dbReference type="NCBI Taxonomy" id="7200"/>
    <lineage>
        <taxon>Eukaryota</taxon>
        <taxon>Metazoa</taxon>
        <taxon>Ecdysozoa</taxon>
        <taxon>Arthropoda</taxon>
        <taxon>Hexapoda</taxon>
        <taxon>Insecta</taxon>
        <taxon>Pterygota</taxon>
        <taxon>Neoptera</taxon>
        <taxon>Endopterygota</taxon>
        <taxon>Diptera</taxon>
        <taxon>Nematocera</taxon>
        <taxon>Psychodoidea</taxon>
        <taxon>Psychodidae</taxon>
        <taxon>Lutzomyia</taxon>
        <taxon>Lutzomyia</taxon>
    </lineage>
</organism>
<dbReference type="PANTHER" id="PTHR14969:SF28">
    <property type="entry name" value="DIHYDROSPHINGOSINE 1-PHOSPHATE PHOSPHATASE LCB3-RELATED"/>
    <property type="match status" value="1"/>
</dbReference>
<evidence type="ECO:0000256" key="7">
    <source>
        <dbReference type="ARBA" id="ARBA00038324"/>
    </source>
</evidence>
<keyword evidence="3" id="KW-0378">Hydrolase</keyword>
<evidence type="ECO:0000313" key="12">
    <source>
        <dbReference type="Proteomes" id="UP000092461"/>
    </source>
</evidence>
<dbReference type="EnsemblMetazoa" id="LLOJ002581-RA">
    <property type="protein sequence ID" value="LLOJ002581-PA"/>
    <property type="gene ID" value="LLOJ002581"/>
</dbReference>
<keyword evidence="4" id="KW-0256">Endoplasmic reticulum</keyword>
<dbReference type="Gene3D" id="1.20.144.10">
    <property type="entry name" value="Phosphatidic acid phosphatase type 2/haloperoxidase"/>
    <property type="match status" value="2"/>
</dbReference>
<feature type="transmembrane region" description="Helical" evidence="9">
    <location>
        <begin position="495"/>
        <end position="516"/>
    </location>
</feature>
<evidence type="ECO:0000313" key="11">
    <source>
        <dbReference type="EnsemblMetazoa" id="LLOJ002581-PA"/>
    </source>
</evidence>
<keyword evidence="5 9" id="KW-1133">Transmembrane helix</keyword>
<dbReference type="EMBL" id="AJWK01008481">
    <property type="status" value="NOT_ANNOTATED_CDS"/>
    <property type="molecule type" value="Genomic_DNA"/>
</dbReference>
<dbReference type="GO" id="GO:0005789">
    <property type="term" value="C:endoplasmic reticulum membrane"/>
    <property type="evidence" value="ECO:0007669"/>
    <property type="project" value="UniProtKB-SubCell"/>
</dbReference>
<feature type="transmembrane region" description="Helical" evidence="9">
    <location>
        <begin position="366"/>
        <end position="391"/>
    </location>
</feature>
<dbReference type="VEuPathDB" id="VectorBase:LLOJ002581"/>
<keyword evidence="6 9" id="KW-0472">Membrane</keyword>
<evidence type="ECO:0000259" key="10">
    <source>
        <dbReference type="SMART" id="SM00014"/>
    </source>
</evidence>
<feature type="transmembrane region" description="Helical" evidence="9">
    <location>
        <begin position="440"/>
        <end position="461"/>
    </location>
</feature>
<dbReference type="SMART" id="SM00014">
    <property type="entry name" value="acidPPc"/>
    <property type="match status" value="2"/>
</dbReference>
<dbReference type="GO" id="GO:0042392">
    <property type="term" value="F:sphingosine-1-phosphate phosphatase activity"/>
    <property type="evidence" value="ECO:0007669"/>
    <property type="project" value="TreeGrafter"/>
</dbReference>
<evidence type="ECO:0000256" key="9">
    <source>
        <dbReference type="SAM" id="Phobius"/>
    </source>
</evidence>
<dbReference type="InterPro" id="IPR000326">
    <property type="entry name" value="PAP2/HPO"/>
</dbReference>
<feature type="transmembrane region" description="Helical" evidence="9">
    <location>
        <begin position="127"/>
        <end position="146"/>
    </location>
</feature>
<proteinExistence type="inferred from homology"/>
<evidence type="ECO:0000256" key="6">
    <source>
        <dbReference type="ARBA" id="ARBA00023136"/>
    </source>
</evidence>
<feature type="domain" description="Phosphatidic acid phosphatase type 2/haloperoxidase" evidence="10">
    <location>
        <begin position="1"/>
        <end position="112"/>
    </location>
</feature>
<evidence type="ECO:0000256" key="5">
    <source>
        <dbReference type="ARBA" id="ARBA00022989"/>
    </source>
</evidence>
<evidence type="ECO:0000256" key="2">
    <source>
        <dbReference type="ARBA" id="ARBA00022692"/>
    </source>
</evidence>
<evidence type="ECO:0000256" key="3">
    <source>
        <dbReference type="ARBA" id="ARBA00022801"/>
    </source>
</evidence>
<feature type="transmembrane region" description="Helical" evidence="9">
    <location>
        <begin position="94"/>
        <end position="115"/>
    </location>
</feature>
<feature type="transmembrane region" description="Helical" evidence="9">
    <location>
        <begin position="66"/>
        <end position="87"/>
    </location>
</feature>
<dbReference type="GO" id="GO:0006670">
    <property type="term" value="P:sphingosine metabolic process"/>
    <property type="evidence" value="ECO:0007669"/>
    <property type="project" value="TreeGrafter"/>
</dbReference>
<feature type="region of interest" description="Disordered" evidence="8">
    <location>
        <begin position="322"/>
        <end position="354"/>
    </location>
</feature>
<dbReference type="EMBL" id="AJWK01008482">
    <property type="status" value="NOT_ANNOTATED_CDS"/>
    <property type="molecule type" value="Genomic_DNA"/>
</dbReference>
<accession>A0A1B0CE11</accession>
<evidence type="ECO:0000256" key="8">
    <source>
        <dbReference type="SAM" id="MobiDB-lite"/>
    </source>
</evidence>
<sequence>MVMVWALVMYIGQGLKDIIRCPRPGYPVQKLQKKWALEYGLPSTHAMVSIAIPFSVLIYTLDRYQYSATVGIVISIIWSTVICFSRIYLGMHSVLDIVAGLVLTGLLMLPLIPFVDWIDIHILSHKFSPALVIVISILLITVYPSADRWTPTRGDTTLCLAVCVGIQIGAWINFQAGDMKVPTTEPPYPVIWPSHRLLGQILLRTVLGLCAIVATRAIAKSVSYAFICAILGKSRDQVRQSPDTLENRTKILVDLFYKYFTYFWIGFNTQYLLPNFFKLLGIENRDMWDIYEYLKSPELVVKVQEFFGIQYKDKDVPETATNGLVKNHSGRRKHEKVQHPVPGESDNGDESSSAEEELRCRITNKFWYYLFVMGTELGDEIFYASFIPFWFWNIDGAVGRRMVMVWALVMYIGQGLKDIIRCPRPGYPVQKLQKKWALEYGLPSTHAMVSIAIPFSVLIYTLDRYQYSATVGIVISIIWSTVICFSRIYLGMHSVLDIVAGLVLTGLLMLPLIPFVDWIDIHILSHKFSPALVIVISILLITVYPSADRWTPTRGDTTLCLAVFPQPEPPYPVIWPSHRLLGQILLRTVLGLCAIVATRAIAKSVSYAFICAILGKSRDQVRQSPDTLENRTKILVDLFYKYFTYFWIGFNTQYLLPNFSKFSALVALTFTQKFRQKRKFYEI</sequence>
<name>A0A1B0CE11_LUTLO</name>
<feature type="transmembrane region" description="Helical" evidence="9">
    <location>
        <begin position="197"/>
        <end position="219"/>
    </location>
</feature>
<feature type="transmembrane region" description="Helical" evidence="9">
    <location>
        <begin position="39"/>
        <end position="60"/>
    </location>
</feature>
<feature type="transmembrane region" description="Helical" evidence="9">
    <location>
        <begin position="403"/>
        <end position="420"/>
    </location>
</feature>